<organism evidence="1 2">
    <name type="scientific">Candidatus Entotheonella gemina</name>
    <dbReference type="NCBI Taxonomy" id="1429439"/>
    <lineage>
        <taxon>Bacteria</taxon>
        <taxon>Pseudomonadati</taxon>
        <taxon>Nitrospinota/Tectimicrobiota group</taxon>
        <taxon>Candidatus Tectimicrobiota</taxon>
        <taxon>Candidatus Entotheonellia</taxon>
        <taxon>Candidatus Entotheonellales</taxon>
        <taxon>Candidatus Entotheonellaceae</taxon>
        <taxon>Candidatus Entotheonella</taxon>
    </lineage>
</organism>
<proteinExistence type="predicted"/>
<dbReference type="Proteomes" id="UP000019140">
    <property type="component" value="Unassembled WGS sequence"/>
</dbReference>
<accession>W4LQ60</accession>
<comment type="caution">
    <text evidence="1">The sequence shown here is derived from an EMBL/GenBank/DDBJ whole genome shotgun (WGS) entry which is preliminary data.</text>
</comment>
<gene>
    <name evidence="1" type="ORF">ETSY2_40140</name>
</gene>
<dbReference type="EMBL" id="AZHX01001787">
    <property type="protein sequence ID" value="ETW99850.1"/>
    <property type="molecule type" value="Genomic_DNA"/>
</dbReference>
<name>W4LQ60_9BACT</name>
<protein>
    <submittedName>
        <fullName evidence="1">Uncharacterized protein</fullName>
    </submittedName>
</protein>
<evidence type="ECO:0000313" key="2">
    <source>
        <dbReference type="Proteomes" id="UP000019140"/>
    </source>
</evidence>
<dbReference type="AlphaFoldDB" id="W4LQ60"/>
<dbReference type="HOGENOM" id="CLU_3363969_0_0_7"/>
<sequence length="35" mass="4153">MAIRPRILLLDEDDDILRDIQEFLQEGKQDTLILL</sequence>
<keyword evidence="2" id="KW-1185">Reference proteome</keyword>
<reference evidence="1 2" key="1">
    <citation type="journal article" date="2014" name="Nature">
        <title>An environmental bacterial taxon with a large and distinct metabolic repertoire.</title>
        <authorList>
            <person name="Wilson M.C."/>
            <person name="Mori T."/>
            <person name="Ruckert C."/>
            <person name="Uria A.R."/>
            <person name="Helf M.J."/>
            <person name="Takada K."/>
            <person name="Gernert C."/>
            <person name="Steffens U.A."/>
            <person name="Heycke N."/>
            <person name="Schmitt S."/>
            <person name="Rinke C."/>
            <person name="Helfrich E.J."/>
            <person name="Brachmann A.O."/>
            <person name="Gurgui C."/>
            <person name="Wakimoto T."/>
            <person name="Kracht M."/>
            <person name="Crusemann M."/>
            <person name="Hentschel U."/>
            <person name="Abe I."/>
            <person name="Matsunaga S."/>
            <person name="Kalinowski J."/>
            <person name="Takeyama H."/>
            <person name="Piel J."/>
        </authorList>
    </citation>
    <scope>NUCLEOTIDE SEQUENCE [LARGE SCALE GENOMIC DNA]</scope>
    <source>
        <strain evidence="2">TSY2</strain>
    </source>
</reference>
<evidence type="ECO:0000313" key="1">
    <source>
        <dbReference type="EMBL" id="ETW99850.1"/>
    </source>
</evidence>